<keyword evidence="1 4" id="KW-0328">Glycosyltransferase</keyword>
<evidence type="ECO:0000256" key="1">
    <source>
        <dbReference type="ARBA" id="ARBA00022676"/>
    </source>
</evidence>
<dbReference type="EMBL" id="VSSQ01128562">
    <property type="protein sequence ID" value="MPN57249.1"/>
    <property type="molecule type" value="Genomic_DNA"/>
</dbReference>
<feature type="domain" description="Starch synthase catalytic" evidence="3">
    <location>
        <begin position="6"/>
        <end position="80"/>
    </location>
</feature>
<dbReference type="EC" id="2.4.1.21" evidence="4"/>
<dbReference type="Gene3D" id="3.40.50.2000">
    <property type="entry name" value="Glycogen Phosphorylase B"/>
    <property type="match status" value="1"/>
</dbReference>
<proteinExistence type="predicted"/>
<name>A0A645J3G7_9ZZZZ</name>
<accession>A0A645J3G7</accession>
<dbReference type="SUPFAM" id="SSF53756">
    <property type="entry name" value="UDP-Glycosyltransferase/glycogen phosphorylase"/>
    <property type="match status" value="1"/>
</dbReference>
<protein>
    <submittedName>
        <fullName evidence="4">Glycogen synthase</fullName>
        <ecNumber evidence="4">2.4.1.21</ecNumber>
    </submittedName>
</protein>
<dbReference type="Pfam" id="PF08323">
    <property type="entry name" value="Glyco_transf_5"/>
    <property type="match status" value="1"/>
</dbReference>
<evidence type="ECO:0000313" key="4">
    <source>
        <dbReference type="EMBL" id="MPN57249.1"/>
    </source>
</evidence>
<evidence type="ECO:0000259" key="3">
    <source>
        <dbReference type="Pfam" id="PF08323"/>
    </source>
</evidence>
<gene>
    <name evidence="4" type="primary">glgA_35</name>
    <name evidence="4" type="ORF">SDC9_204943</name>
</gene>
<reference evidence="4" key="1">
    <citation type="submission" date="2019-08" db="EMBL/GenBank/DDBJ databases">
        <authorList>
            <person name="Kucharzyk K."/>
            <person name="Murdoch R.W."/>
            <person name="Higgins S."/>
            <person name="Loffler F."/>
        </authorList>
    </citation>
    <scope>NUCLEOTIDE SEQUENCE</scope>
</reference>
<sequence>MVNLQEFNVNLGWRNQYVGLQYIEEEDIPFYFIDNEYYFKRKGAYGYDDDGERFCYFSKAVIESIRYMKDFKPHIIHNND</sequence>
<dbReference type="AlphaFoldDB" id="A0A645J3G7"/>
<organism evidence="4">
    <name type="scientific">bioreactor metagenome</name>
    <dbReference type="NCBI Taxonomy" id="1076179"/>
    <lineage>
        <taxon>unclassified sequences</taxon>
        <taxon>metagenomes</taxon>
        <taxon>ecological metagenomes</taxon>
    </lineage>
</organism>
<evidence type="ECO:0000256" key="2">
    <source>
        <dbReference type="ARBA" id="ARBA00022679"/>
    </source>
</evidence>
<comment type="caution">
    <text evidence="4">The sequence shown here is derived from an EMBL/GenBank/DDBJ whole genome shotgun (WGS) entry which is preliminary data.</text>
</comment>
<dbReference type="GO" id="GO:0009011">
    <property type="term" value="F:alpha-1,4-glucan glucosyltransferase (ADP-glucose donor) activity"/>
    <property type="evidence" value="ECO:0007669"/>
    <property type="project" value="UniProtKB-EC"/>
</dbReference>
<keyword evidence="2 4" id="KW-0808">Transferase</keyword>
<dbReference type="InterPro" id="IPR013534">
    <property type="entry name" value="Starch_synth_cat_dom"/>
</dbReference>